<keyword evidence="1" id="KW-0472">Membrane</keyword>
<gene>
    <name evidence="2" type="primary">rseC</name>
    <name evidence="2" type="ORF">GRH90_23525</name>
</gene>
<dbReference type="PANTHER" id="PTHR35867">
    <property type="entry name" value="PROTEIN RSEC"/>
    <property type="match status" value="1"/>
</dbReference>
<comment type="caution">
    <text evidence="2">The sequence shown here is derived from an EMBL/GenBank/DDBJ whole genome shotgun (WGS) entry which is preliminary data.</text>
</comment>
<organism evidence="2 3">
    <name type="scientific">Acerihabitans arboris</name>
    <dbReference type="NCBI Taxonomy" id="2691583"/>
    <lineage>
        <taxon>Bacteria</taxon>
        <taxon>Pseudomonadati</taxon>
        <taxon>Pseudomonadota</taxon>
        <taxon>Gammaproteobacteria</taxon>
        <taxon>Enterobacterales</taxon>
        <taxon>Pectobacteriaceae</taxon>
        <taxon>Acerihabitans</taxon>
    </lineage>
</organism>
<dbReference type="RefSeq" id="WP_162368418.1">
    <property type="nucleotide sequence ID" value="NZ_WUBS01000021.1"/>
</dbReference>
<dbReference type="Pfam" id="PF04246">
    <property type="entry name" value="RseC_MucC"/>
    <property type="match status" value="1"/>
</dbReference>
<name>A0A845SSM7_9GAMM</name>
<reference evidence="2 3" key="1">
    <citation type="submission" date="2019-12" db="EMBL/GenBank/DDBJ databases">
        <authorList>
            <person name="Lee S.D."/>
        </authorList>
    </citation>
    <scope>NUCLEOTIDE SEQUENCE [LARGE SCALE GENOMIC DNA]</scope>
    <source>
        <strain evidence="2 3">SAP-6</strain>
    </source>
</reference>
<dbReference type="InterPro" id="IPR007359">
    <property type="entry name" value="SigmaE_reg_RseC_MucC"/>
</dbReference>
<dbReference type="PIRSF" id="PIRSF004923">
    <property type="entry name" value="RseC"/>
    <property type="match status" value="1"/>
</dbReference>
<dbReference type="InterPro" id="IPR026268">
    <property type="entry name" value="RseC"/>
</dbReference>
<evidence type="ECO:0000313" key="3">
    <source>
        <dbReference type="Proteomes" id="UP000461443"/>
    </source>
</evidence>
<protein>
    <submittedName>
        <fullName evidence="2">SoxR-reducing system protein RseC</fullName>
    </submittedName>
</protein>
<keyword evidence="1" id="KW-1133">Transmembrane helix</keyword>
<dbReference type="PANTHER" id="PTHR35867:SF1">
    <property type="entry name" value="PROTEIN RSEC"/>
    <property type="match status" value="1"/>
</dbReference>
<dbReference type="EMBL" id="WUBS01000021">
    <property type="protein sequence ID" value="NDL65708.1"/>
    <property type="molecule type" value="Genomic_DNA"/>
</dbReference>
<dbReference type="Proteomes" id="UP000461443">
    <property type="component" value="Unassembled WGS sequence"/>
</dbReference>
<proteinExistence type="predicted"/>
<dbReference type="NCBIfam" id="NF008115">
    <property type="entry name" value="PRK10862.1"/>
    <property type="match status" value="1"/>
</dbReference>
<feature type="transmembrane region" description="Helical" evidence="1">
    <location>
        <begin position="104"/>
        <end position="125"/>
    </location>
</feature>
<dbReference type="AlphaFoldDB" id="A0A845SSM7"/>
<keyword evidence="1" id="KW-0812">Transmembrane</keyword>
<keyword evidence="3" id="KW-1185">Reference proteome</keyword>
<dbReference type="PROSITE" id="PS51257">
    <property type="entry name" value="PROKAR_LIPOPROTEIN"/>
    <property type="match status" value="1"/>
</dbReference>
<feature type="transmembrane region" description="Helical" evidence="1">
    <location>
        <begin position="79"/>
        <end position="98"/>
    </location>
</feature>
<evidence type="ECO:0000313" key="2">
    <source>
        <dbReference type="EMBL" id="NDL65708.1"/>
    </source>
</evidence>
<evidence type="ECO:0000256" key="1">
    <source>
        <dbReference type="SAM" id="Phobius"/>
    </source>
</evidence>
<sequence length="158" mass="16953">MIKEWATVISWQQGVAQLRCEQRSGCGSCHASGSCGTSILNKMGPDSSQQLKVESKHPLVPGQRVEVGIAEASLIRSALLVYMLPLVGLIACAALMQGWFNTDLAAACGGLAGGIGGFMLARFFAQRIGNEREYQPVILQIALPPSSFYLRQDSPAER</sequence>
<reference evidence="2 3" key="2">
    <citation type="submission" date="2020-02" db="EMBL/GenBank/DDBJ databases">
        <title>The new genus of Enterobacteriales.</title>
        <authorList>
            <person name="Kim I.S."/>
        </authorList>
    </citation>
    <scope>NUCLEOTIDE SEQUENCE [LARGE SCALE GENOMIC DNA]</scope>
    <source>
        <strain evidence="2 3">SAP-6</strain>
    </source>
</reference>
<accession>A0A845SSM7</accession>